<gene>
    <name evidence="12" type="ORF">QE369_001763</name>
</gene>
<protein>
    <submittedName>
        <fullName evidence="12">Iron complex transport system ATP-binding protein</fullName>
    </submittedName>
</protein>
<dbReference type="PROSITE" id="PS50893">
    <property type="entry name" value="ABC_TRANSPORTER_2"/>
    <property type="match status" value="1"/>
</dbReference>
<keyword evidence="10" id="KW-0472">Membrane</keyword>
<dbReference type="AlphaFoldDB" id="A0AAJ2BL49"/>
<dbReference type="GO" id="GO:0006826">
    <property type="term" value="P:iron ion transport"/>
    <property type="evidence" value="ECO:0007669"/>
    <property type="project" value="UniProtKB-KW"/>
</dbReference>
<feature type="domain" description="ABC transporter" evidence="11">
    <location>
        <begin position="13"/>
        <end position="249"/>
    </location>
</feature>
<evidence type="ECO:0000256" key="2">
    <source>
        <dbReference type="ARBA" id="ARBA00005417"/>
    </source>
</evidence>
<proteinExistence type="inferred from homology"/>
<evidence type="ECO:0000313" key="12">
    <source>
        <dbReference type="EMBL" id="MDR6101585.1"/>
    </source>
</evidence>
<evidence type="ECO:0000256" key="3">
    <source>
        <dbReference type="ARBA" id="ARBA00022448"/>
    </source>
</evidence>
<keyword evidence="3" id="KW-0813">Transport</keyword>
<keyword evidence="9" id="KW-0406">Ion transport</keyword>
<name>A0AAJ2BL49_9HYPH</name>
<comment type="caution">
    <text evidence="12">The sequence shown here is derived from an EMBL/GenBank/DDBJ whole genome shotgun (WGS) entry which is preliminary data.</text>
</comment>
<dbReference type="PROSITE" id="PS00211">
    <property type="entry name" value="ABC_TRANSPORTER_1"/>
    <property type="match status" value="1"/>
</dbReference>
<dbReference type="GO" id="GO:0005886">
    <property type="term" value="C:plasma membrane"/>
    <property type="evidence" value="ECO:0007669"/>
    <property type="project" value="UniProtKB-SubCell"/>
</dbReference>
<dbReference type="CDD" id="cd03214">
    <property type="entry name" value="ABC_Iron-Siderophores_B12_Hemin"/>
    <property type="match status" value="1"/>
</dbReference>
<evidence type="ECO:0000313" key="13">
    <source>
        <dbReference type="Proteomes" id="UP001255601"/>
    </source>
</evidence>
<evidence type="ECO:0000256" key="10">
    <source>
        <dbReference type="ARBA" id="ARBA00023136"/>
    </source>
</evidence>
<evidence type="ECO:0000256" key="7">
    <source>
        <dbReference type="ARBA" id="ARBA00022840"/>
    </source>
</evidence>
<dbReference type="GO" id="GO:0016887">
    <property type="term" value="F:ATP hydrolysis activity"/>
    <property type="evidence" value="ECO:0007669"/>
    <property type="project" value="InterPro"/>
</dbReference>
<dbReference type="InterPro" id="IPR003593">
    <property type="entry name" value="AAA+_ATPase"/>
</dbReference>
<dbReference type="SMART" id="SM00382">
    <property type="entry name" value="AAA"/>
    <property type="match status" value="1"/>
</dbReference>
<dbReference type="InterPro" id="IPR017871">
    <property type="entry name" value="ABC_transporter-like_CS"/>
</dbReference>
<evidence type="ECO:0000256" key="6">
    <source>
        <dbReference type="ARBA" id="ARBA00022741"/>
    </source>
</evidence>
<dbReference type="InterPro" id="IPR027417">
    <property type="entry name" value="P-loop_NTPase"/>
</dbReference>
<dbReference type="InterPro" id="IPR051535">
    <property type="entry name" value="Siderophore_ABC-ATPase"/>
</dbReference>
<evidence type="ECO:0000256" key="4">
    <source>
        <dbReference type="ARBA" id="ARBA00022475"/>
    </source>
</evidence>
<dbReference type="GO" id="GO:0005524">
    <property type="term" value="F:ATP binding"/>
    <property type="evidence" value="ECO:0007669"/>
    <property type="project" value="UniProtKB-KW"/>
</dbReference>
<dbReference type="RefSeq" id="WP_309770422.1">
    <property type="nucleotide sequence ID" value="NZ_JAVIZC010000001.1"/>
</dbReference>
<comment type="subcellular location">
    <subcellularLocation>
        <location evidence="1">Cell membrane</location>
        <topology evidence="1">Peripheral membrane protein</topology>
    </subcellularLocation>
</comment>
<dbReference type="InterPro" id="IPR003439">
    <property type="entry name" value="ABC_transporter-like_ATP-bd"/>
</dbReference>
<keyword evidence="6" id="KW-0547">Nucleotide-binding</keyword>
<keyword evidence="5" id="KW-0410">Iron transport</keyword>
<keyword evidence="8" id="KW-0408">Iron</keyword>
<dbReference type="EMBL" id="JAVIZC010000001">
    <property type="protein sequence ID" value="MDR6101585.1"/>
    <property type="molecule type" value="Genomic_DNA"/>
</dbReference>
<evidence type="ECO:0000259" key="11">
    <source>
        <dbReference type="PROSITE" id="PS50893"/>
    </source>
</evidence>
<evidence type="ECO:0000256" key="9">
    <source>
        <dbReference type="ARBA" id="ARBA00023065"/>
    </source>
</evidence>
<sequence>MSENTKSGGAILLDAQALSAAYGANVVIDDVSLLVREGQLTVLAGPNGSGKSSLLSLLARILKPAHGAVLLNGRDISTTPSKEIAKKLGLLPQTPLVPEGITVYDLVSRGRYPHQGFLKHWSQSDEAAVKQALSATSLADLAGRAVDSLSGGQRQRAFIAMTLAQETSVILLDEPTTFLDLRFQNEVMDMIARLTGDLGRTVVAVLHDLNAAFQYADRIIFMKAGRIHTMVDDLDVCSEELIRDVFETTVTRLNHPATGRPAFLPVPGFRSSP</sequence>
<dbReference type="Pfam" id="PF00005">
    <property type="entry name" value="ABC_tran"/>
    <property type="match status" value="1"/>
</dbReference>
<organism evidence="12 13">
    <name type="scientific">Agrobacterium larrymoorei</name>
    <dbReference type="NCBI Taxonomy" id="160699"/>
    <lineage>
        <taxon>Bacteria</taxon>
        <taxon>Pseudomonadati</taxon>
        <taxon>Pseudomonadota</taxon>
        <taxon>Alphaproteobacteria</taxon>
        <taxon>Hyphomicrobiales</taxon>
        <taxon>Rhizobiaceae</taxon>
        <taxon>Rhizobium/Agrobacterium group</taxon>
        <taxon>Agrobacterium</taxon>
    </lineage>
</organism>
<evidence type="ECO:0000256" key="5">
    <source>
        <dbReference type="ARBA" id="ARBA00022496"/>
    </source>
</evidence>
<evidence type="ECO:0000256" key="1">
    <source>
        <dbReference type="ARBA" id="ARBA00004202"/>
    </source>
</evidence>
<dbReference type="Proteomes" id="UP001255601">
    <property type="component" value="Unassembled WGS sequence"/>
</dbReference>
<keyword evidence="4" id="KW-1003">Cell membrane</keyword>
<comment type="similarity">
    <text evidence="2">Belongs to the ABC transporter superfamily.</text>
</comment>
<dbReference type="PANTHER" id="PTHR42771:SF2">
    <property type="entry name" value="IRON(3+)-HYDROXAMATE IMPORT ATP-BINDING PROTEIN FHUC"/>
    <property type="match status" value="1"/>
</dbReference>
<dbReference type="SUPFAM" id="SSF52540">
    <property type="entry name" value="P-loop containing nucleoside triphosphate hydrolases"/>
    <property type="match status" value="1"/>
</dbReference>
<dbReference type="FunFam" id="3.40.50.300:FF:000134">
    <property type="entry name" value="Iron-enterobactin ABC transporter ATP-binding protein"/>
    <property type="match status" value="1"/>
</dbReference>
<dbReference type="PANTHER" id="PTHR42771">
    <property type="entry name" value="IRON(3+)-HYDROXAMATE IMPORT ATP-BINDING PROTEIN FHUC"/>
    <property type="match status" value="1"/>
</dbReference>
<evidence type="ECO:0000256" key="8">
    <source>
        <dbReference type="ARBA" id="ARBA00023004"/>
    </source>
</evidence>
<dbReference type="Gene3D" id="3.40.50.300">
    <property type="entry name" value="P-loop containing nucleotide triphosphate hydrolases"/>
    <property type="match status" value="1"/>
</dbReference>
<reference evidence="12" key="1">
    <citation type="submission" date="2023-08" db="EMBL/GenBank/DDBJ databases">
        <title>Functional and genomic diversity of the sorghum phyllosphere microbiome.</title>
        <authorList>
            <person name="Shade A."/>
        </authorList>
    </citation>
    <scope>NUCLEOTIDE SEQUENCE</scope>
    <source>
        <strain evidence="12">SORGH_AS_0974</strain>
    </source>
</reference>
<keyword evidence="7 12" id="KW-0067">ATP-binding</keyword>
<accession>A0AAJ2BL49</accession>